<dbReference type="GO" id="GO:0009378">
    <property type="term" value="F:four-way junction helicase activity"/>
    <property type="evidence" value="ECO:0007669"/>
    <property type="project" value="TreeGrafter"/>
</dbReference>
<comment type="caution">
    <text evidence="9">The sequence shown here is derived from an EMBL/GenBank/DDBJ whole genome shotgun (WGS) entry which is preliminary data.</text>
</comment>
<dbReference type="InterPro" id="IPR001650">
    <property type="entry name" value="Helicase_C-like"/>
</dbReference>
<proteinExistence type="inferred from homology"/>
<dbReference type="Gene3D" id="3.40.50.300">
    <property type="entry name" value="P-loop containing nucleotide triphosphate hydrolases"/>
    <property type="match status" value="2"/>
</dbReference>
<dbReference type="InterPro" id="IPR027417">
    <property type="entry name" value="P-loop_NTPase"/>
</dbReference>
<dbReference type="PROSITE" id="PS51194">
    <property type="entry name" value="HELICASE_CTER"/>
    <property type="match status" value="1"/>
</dbReference>
<evidence type="ECO:0000313" key="10">
    <source>
        <dbReference type="Proteomes" id="UP000284706"/>
    </source>
</evidence>
<organism evidence="9 10">
    <name type="scientific">Gymnopilus dilepis</name>
    <dbReference type="NCBI Taxonomy" id="231916"/>
    <lineage>
        <taxon>Eukaryota</taxon>
        <taxon>Fungi</taxon>
        <taxon>Dikarya</taxon>
        <taxon>Basidiomycota</taxon>
        <taxon>Agaricomycotina</taxon>
        <taxon>Agaricomycetes</taxon>
        <taxon>Agaricomycetidae</taxon>
        <taxon>Agaricales</taxon>
        <taxon>Agaricineae</taxon>
        <taxon>Hymenogastraceae</taxon>
        <taxon>Gymnopilus</taxon>
    </lineage>
</organism>
<dbReference type="PANTHER" id="PTHR13710:SF154">
    <property type="entry name" value="RECQ HELICASE, PUTATIVE (AFU_ORTHOLOGUE AFUA_6G14720)-RELATED"/>
    <property type="match status" value="1"/>
</dbReference>
<keyword evidence="10" id="KW-1185">Reference proteome</keyword>
<dbReference type="STRING" id="231916.A0A409YMP3"/>
<dbReference type="OrthoDB" id="10261556at2759"/>
<dbReference type="SMART" id="SM00487">
    <property type="entry name" value="DEXDc"/>
    <property type="match status" value="1"/>
</dbReference>
<feature type="domain" description="Helicase ATP-binding" evidence="7">
    <location>
        <begin position="32"/>
        <end position="203"/>
    </location>
</feature>
<protein>
    <recommendedName>
        <fullName evidence="5">DNA 3'-5' helicase</fullName>
        <ecNumber evidence="5">5.6.2.4</ecNumber>
    </recommendedName>
</protein>
<dbReference type="Proteomes" id="UP000284706">
    <property type="component" value="Unassembled WGS sequence"/>
</dbReference>
<dbReference type="InParanoid" id="A0A409YMP3"/>
<comment type="similarity">
    <text evidence="1">Belongs to the helicase family. RecQ subfamily.</text>
</comment>
<evidence type="ECO:0000256" key="3">
    <source>
        <dbReference type="ARBA" id="ARBA00022840"/>
    </source>
</evidence>
<evidence type="ECO:0000256" key="2">
    <source>
        <dbReference type="ARBA" id="ARBA00022741"/>
    </source>
</evidence>
<feature type="region of interest" description="Disordered" evidence="6">
    <location>
        <begin position="394"/>
        <end position="432"/>
    </location>
</feature>
<feature type="compositionally biased region" description="Acidic residues" evidence="6">
    <location>
        <begin position="396"/>
        <end position="424"/>
    </location>
</feature>
<dbReference type="Pfam" id="PF00271">
    <property type="entry name" value="Helicase_C"/>
    <property type="match status" value="1"/>
</dbReference>
<dbReference type="EMBL" id="NHYE01000695">
    <property type="protein sequence ID" value="PPR03854.1"/>
    <property type="molecule type" value="Genomic_DNA"/>
</dbReference>
<dbReference type="SUPFAM" id="SSF52540">
    <property type="entry name" value="P-loop containing nucleoside triphosphate hydrolases"/>
    <property type="match status" value="1"/>
</dbReference>
<evidence type="ECO:0000256" key="1">
    <source>
        <dbReference type="ARBA" id="ARBA00005446"/>
    </source>
</evidence>
<evidence type="ECO:0000256" key="6">
    <source>
        <dbReference type="SAM" id="MobiDB-lite"/>
    </source>
</evidence>
<reference evidence="9 10" key="1">
    <citation type="journal article" date="2018" name="Evol. Lett.">
        <title>Horizontal gene cluster transfer increased hallucinogenic mushroom diversity.</title>
        <authorList>
            <person name="Reynolds H.T."/>
            <person name="Vijayakumar V."/>
            <person name="Gluck-Thaler E."/>
            <person name="Korotkin H.B."/>
            <person name="Matheny P.B."/>
            <person name="Slot J.C."/>
        </authorList>
    </citation>
    <scope>NUCLEOTIDE SEQUENCE [LARGE SCALE GENOMIC DNA]</scope>
    <source>
        <strain evidence="9 10">SRW20</strain>
    </source>
</reference>
<evidence type="ECO:0000259" key="7">
    <source>
        <dbReference type="PROSITE" id="PS51192"/>
    </source>
</evidence>
<evidence type="ECO:0000313" key="9">
    <source>
        <dbReference type="EMBL" id="PPR03854.1"/>
    </source>
</evidence>
<dbReference type="GO" id="GO:0005524">
    <property type="term" value="F:ATP binding"/>
    <property type="evidence" value="ECO:0007669"/>
    <property type="project" value="UniProtKB-KW"/>
</dbReference>
<name>A0A409YMP3_9AGAR</name>
<dbReference type="PROSITE" id="PS51192">
    <property type="entry name" value="HELICASE_ATP_BIND_1"/>
    <property type="match status" value="1"/>
</dbReference>
<dbReference type="AlphaFoldDB" id="A0A409YMP3"/>
<feature type="domain" description="Helicase C-terminal" evidence="8">
    <location>
        <begin position="232"/>
        <end position="402"/>
    </location>
</feature>
<dbReference type="PANTHER" id="PTHR13710">
    <property type="entry name" value="DNA HELICASE RECQ FAMILY MEMBER"/>
    <property type="match status" value="1"/>
</dbReference>
<evidence type="ECO:0000256" key="5">
    <source>
        <dbReference type="ARBA" id="ARBA00034808"/>
    </source>
</evidence>
<dbReference type="GO" id="GO:0043138">
    <property type="term" value="F:3'-5' DNA helicase activity"/>
    <property type="evidence" value="ECO:0007669"/>
    <property type="project" value="UniProtKB-EC"/>
</dbReference>
<dbReference type="InterPro" id="IPR011545">
    <property type="entry name" value="DEAD/DEAH_box_helicase_dom"/>
</dbReference>
<sequence>MLEYSIPSLSEVLARTEECFGVKPHLFQAEDAISQLQRQDTITISPTGSGKTLTFWIPLLFNDNGIKIVVTSLNILGDQNVSQLEKLGIRAVNLTKKTATNWIFKEIEQCKYRVIVASPERLLNDGRFSILWESKKFVSRLFNISFDEGHCISQWGDFRPEYGELGRLRWLIPSHIRFHVVSATMPDLVLKDVKSKLQMRSDTTTVIHLSNDRPNIHIVVEQMDFSASSKKDLARILNLKNGTPPPKFLVFTNKRLETEEAVREEWKCLPDELRDKIVWFHSGMSAEFRAEAIERLKKGELWGLFCTDAAGMGLDIPDIELIIQWRYVPSLCTLFQRVGRAGRGKGTRATGIYLVEPQYFDGHKNKVIGKRKRSSKAKYVPQKMQRTEAPVRLVTEQEEEVVEEEEDEPGERDQDVGVEEEEGDVPLHPTARGEARQYLVSLPATTGLAPDEYEAIAMDLFINARLRGRCRRGVINEYFGNQREGEYSPAHQSRN</sequence>
<evidence type="ECO:0000256" key="4">
    <source>
        <dbReference type="ARBA" id="ARBA00034617"/>
    </source>
</evidence>
<evidence type="ECO:0000259" key="8">
    <source>
        <dbReference type="PROSITE" id="PS51194"/>
    </source>
</evidence>
<dbReference type="GO" id="GO:0000724">
    <property type="term" value="P:double-strand break repair via homologous recombination"/>
    <property type="evidence" value="ECO:0007669"/>
    <property type="project" value="TreeGrafter"/>
</dbReference>
<keyword evidence="2" id="KW-0547">Nucleotide-binding</keyword>
<dbReference type="Pfam" id="PF00270">
    <property type="entry name" value="DEAD"/>
    <property type="match status" value="1"/>
</dbReference>
<gene>
    <name evidence="9" type="ORF">CVT26_000852</name>
</gene>
<dbReference type="SMART" id="SM00490">
    <property type="entry name" value="HELICc"/>
    <property type="match status" value="1"/>
</dbReference>
<comment type="catalytic activity">
    <reaction evidence="4">
        <text>Couples ATP hydrolysis with the unwinding of duplex DNA by translocating in the 3'-5' direction.</text>
        <dbReference type="EC" id="5.6.2.4"/>
    </reaction>
</comment>
<dbReference type="GO" id="GO:0003676">
    <property type="term" value="F:nucleic acid binding"/>
    <property type="evidence" value="ECO:0007669"/>
    <property type="project" value="InterPro"/>
</dbReference>
<accession>A0A409YMP3</accession>
<dbReference type="EC" id="5.6.2.4" evidence="5"/>
<dbReference type="InterPro" id="IPR014001">
    <property type="entry name" value="Helicase_ATP-bd"/>
</dbReference>
<dbReference type="GO" id="GO:0005694">
    <property type="term" value="C:chromosome"/>
    <property type="evidence" value="ECO:0007669"/>
    <property type="project" value="TreeGrafter"/>
</dbReference>
<dbReference type="GO" id="GO:0005737">
    <property type="term" value="C:cytoplasm"/>
    <property type="evidence" value="ECO:0007669"/>
    <property type="project" value="TreeGrafter"/>
</dbReference>
<keyword evidence="3" id="KW-0067">ATP-binding</keyword>